<comment type="catalytic activity">
    <reaction evidence="19">
        <text>hexanedioate(in) + 2-oxoglutarate(out) = hexanedioate(out) + 2-oxoglutarate(in)</text>
        <dbReference type="Rhea" id="RHEA:71743"/>
        <dbReference type="ChEBI" id="CHEBI:16810"/>
        <dbReference type="ChEBI" id="CHEBI:17128"/>
    </reaction>
</comment>
<evidence type="ECO:0000256" key="2">
    <source>
        <dbReference type="ARBA" id="ARBA00006375"/>
    </source>
</evidence>
<comment type="catalytic activity">
    <reaction evidence="14">
        <text>heptanedioate(in) + 2-oxoglutarate(out) = heptanedioate(out) + 2-oxoglutarate(in)</text>
        <dbReference type="Rhea" id="RHEA:71759"/>
        <dbReference type="ChEBI" id="CHEBI:16810"/>
        <dbReference type="ChEBI" id="CHEBI:36165"/>
    </reaction>
</comment>
<evidence type="ECO:0000256" key="21">
    <source>
        <dbReference type="RuleBase" id="RU000488"/>
    </source>
</evidence>
<keyword evidence="8" id="KW-0496">Mitochondrion</keyword>
<keyword evidence="5" id="KW-0677">Repeat</keyword>
<dbReference type="PANTHER" id="PTHR46356:SF1">
    <property type="entry name" value="MITOCHONDRIAL 2-OXODICARBOXYLATE CARRIER"/>
    <property type="match status" value="1"/>
</dbReference>
<evidence type="ECO:0000256" key="12">
    <source>
        <dbReference type="ARBA" id="ARBA00041874"/>
    </source>
</evidence>
<evidence type="ECO:0000256" key="22">
    <source>
        <dbReference type="SAM" id="Phobius"/>
    </source>
</evidence>
<dbReference type="EMBL" id="GDRN01066755">
    <property type="protein sequence ID" value="JAI64480.1"/>
    <property type="molecule type" value="Transcribed_RNA"/>
</dbReference>
<feature type="repeat" description="Solcar" evidence="20">
    <location>
        <begin position="109"/>
        <end position="198"/>
    </location>
</feature>
<keyword evidence="7 22" id="KW-1133">Transmembrane helix</keyword>
<evidence type="ECO:0000256" key="7">
    <source>
        <dbReference type="ARBA" id="ARBA00022989"/>
    </source>
</evidence>
<evidence type="ECO:0000256" key="4">
    <source>
        <dbReference type="ARBA" id="ARBA00022692"/>
    </source>
</evidence>
<comment type="catalytic activity">
    <reaction evidence="16">
        <text>L-2-aminoadipate(in) + 2-oxoglutarate(out) = L-2-aminoadipate(out) + 2-oxoglutarate(in)</text>
        <dbReference type="Rhea" id="RHEA:71747"/>
        <dbReference type="ChEBI" id="CHEBI:16810"/>
        <dbReference type="ChEBI" id="CHEBI:58672"/>
    </reaction>
</comment>
<comment type="catalytic activity">
    <reaction evidence="10">
        <text>2-oxoadipate(in) + 2-oxoglutarate(out) = 2-oxoadipate(out) + 2-oxoglutarate(in)</text>
        <dbReference type="Rhea" id="RHEA:71739"/>
        <dbReference type="ChEBI" id="CHEBI:16810"/>
        <dbReference type="ChEBI" id="CHEBI:57499"/>
    </reaction>
</comment>
<comment type="similarity">
    <text evidence="2 21">Belongs to the mitochondrial carrier (TC 2.A.29) family.</text>
</comment>
<evidence type="ECO:0000256" key="15">
    <source>
        <dbReference type="ARBA" id="ARBA00048003"/>
    </source>
</evidence>
<evidence type="ECO:0000256" key="16">
    <source>
        <dbReference type="ARBA" id="ARBA00048303"/>
    </source>
</evidence>
<evidence type="ECO:0000256" key="3">
    <source>
        <dbReference type="ARBA" id="ARBA00022448"/>
    </source>
</evidence>
<dbReference type="InterPro" id="IPR018108">
    <property type="entry name" value="MCP_transmembrane"/>
</dbReference>
<feature type="repeat" description="Solcar" evidence="20">
    <location>
        <begin position="207"/>
        <end position="296"/>
    </location>
</feature>
<feature type="repeat" description="Solcar" evidence="20">
    <location>
        <begin position="14"/>
        <end position="105"/>
    </location>
</feature>
<name>A0A0N7ZCH7_SCYOL</name>
<keyword evidence="3 21" id="KW-0813">Transport</keyword>
<sequence>MSQRKSSSSPFSLKVVAINLAAGGSAGFTEICIMHPLDVVKTRFQIQTTGKPGDPNYYTSVYDCIRKMARNEGVLSLYKGVLPPVLVETPKRAVKFLTFEIYKKIFGSPTPTTFFLAGLGSGTTEAILVNPFEVVKVAQQANRSQHKVSPSTWAVARQIVKNEGFGFRGLNKGVTATIGRNGLFNMIYFGFFHTVNSKITQPENKWRQNFQKFLIGLVAGVLGCLVNIPFDVAKSRIQGPQPVPGEIKYRSTFGSIGLVYREEGFRALYKGLVPKVLRLGPGAGIMMIVYENVHGYLTKRFPDD</sequence>
<comment type="catalytic activity">
    <reaction evidence="15">
        <text>citrate(in) + 2-oxoglutarate(out) = citrate(out) + 2-oxoglutarate(in)</text>
        <dbReference type="Rhea" id="RHEA:71763"/>
        <dbReference type="ChEBI" id="CHEBI:16810"/>
        <dbReference type="ChEBI" id="CHEBI:16947"/>
    </reaction>
</comment>
<keyword evidence="4 20" id="KW-0812">Transmembrane</keyword>
<protein>
    <recommendedName>
        <fullName evidence="11">Mitochondrial 2-oxodicarboxylate carrier</fullName>
    </recommendedName>
    <alternativeName>
        <fullName evidence="12">Solute carrier family 25 member 21</fullName>
    </alternativeName>
</protein>
<dbReference type="InterPro" id="IPR023395">
    <property type="entry name" value="MCP_dom_sf"/>
</dbReference>
<keyword evidence="6" id="KW-0999">Mitochondrion inner membrane</keyword>
<keyword evidence="9 20" id="KW-0472">Membrane</keyword>
<evidence type="ECO:0000256" key="20">
    <source>
        <dbReference type="PROSITE-ProRule" id="PRU00282"/>
    </source>
</evidence>
<proteinExistence type="inferred from homology"/>
<dbReference type="Pfam" id="PF00153">
    <property type="entry name" value="Mito_carr"/>
    <property type="match status" value="3"/>
</dbReference>
<evidence type="ECO:0000256" key="8">
    <source>
        <dbReference type="ARBA" id="ARBA00023128"/>
    </source>
</evidence>
<evidence type="ECO:0000256" key="1">
    <source>
        <dbReference type="ARBA" id="ARBA00004448"/>
    </source>
</evidence>
<dbReference type="PROSITE" id="PS50920">
    <property type="entry name" value="SOLCAR"/>
    <property type="match status" value="3"/>
</dbReference>
<dbReference type="Gene3D" id="1.50.40.10">
    <property type="entry name" value="Mitochondrial carrier domain"/>
    <property type="match status" value="2"/>
</dbReference>
<reference evidence="23" key="1">
    <citation type="submission" date="2015-09" db="EMBL/GenBank/DDBJ databases">
        <title>Scylla olivacea transcriptome.</title>
        <authorList>
            <person name="Ikhwanuddin M."/>
        </authorList>
    </citation>
    <scope>NUCLEOTIDE SEQUENCE</scope>
</reference>
<evidence type="ECO:0000256" key="5">
    <source>
        <dbReference type="ARBA" id="ARBA00022737"/>
    </source>
</evidence>
<comment type="subcellular location">
    <subcellularLocation>
        <location evidence="1">Mitochondrion inner membrane</location>
        <topology evidence="1">Multi-pass membrane protein</topology>
    </subcellularLocation>
</comment>
<evidence type="ECO:0000256" key="14">
    <source>
        <dbReference type="ARBA" id="ARBA00047537"/>
    </source>
</evidence>
<evidence type="ECO:0000256" key="13">
    <source>
        <dbReference type="ARBA" id="ARBA00046087"/>
    </source>
</evidence>
<evidence type="ECO:0000256" key="6">
    <source>
        <dbReference type="ARBA" id="ARBA00022792"/>
    </source>
</evidence>
<dbReference type="PANTHER" id="PTHR46356">
    <property type="entry name" value="MITOCHONDRIAL 2-OXODICARBOXYLATE CARRIER"/>
    <property type="match status" value="1"/>
</dbReference>
<comment type="catalytic activity">
    <reaction evidence="17">
        <text>2-oxoheptanedioate(in) + 2-oxoglutarate(out) = 2-oxoheptanedioate(out) + 2-oxoglutarate(in)</text>
        <dbReference type="Rhea" id="RHEA:71755"/>
        <dbReference type="ChEBI" id="CHEBI:16810"/>
        <dbReference type="ChEBI" id="CHEBI:72701"/>
    </reaction>
</comment>
<accession>A0A0N7ZCH7</accession>
<dbReference type="AlphaFoldDB" id="A0A0N7ZCH7"/>
<comment type="function">
    <text evidence="13">Transports dicarboxylates across the inner membranes of mitochondria by a counter-exchange mechanism. Can transport 2-oxoadipate (2-oxohexanedioate), 2-oxoglutarate, adipate (hexanedioate), glutarate, and to a lesser extent, pimelate (heptanedioate), 2-oxopimelate (2-oxoheptanedioate), 2-aminoadipate (2-aminohexanedioate), oxaloacetate, and citrate. Plays a central role in catabolism of lysine, hydroxylysine, and tryptophan, by transporting common metabolite intermediates (such as 2-oxoadipate) into the mitochondria, where it is converted into acetyl-CoA and can enter the citric acid (TCA) cycle.</text>
</comment>
<evidence type="ECO:0000313" key="23">
    <source>
        <dbReference type="EMBL" id="JAI64480.1"/>
    </source>
</evidence>
<evidence type="ECO:0000256" key="9">
    <source>
        <dbReference type="ARBA" id="ARBA00023136"/>
    </source>
</evidence>
<feature type="transmembrane region" description="Helical" evidence="22">
    <location>
        <begin position="213"/>
        <end position="230"/>
    </location>
</feature>
<evidence type="ECO:0000256" key="11">
    <source>
        <dbReference type="ARBA" id="ARBA00039747"/>
    </source>
</evidence>
<dbReference type="SUPFAM" id="SSF103506">
    <property type="entry name" value="Mitochondrial carrier"/>
    <property type="match status" value="1"/>
</dbReference>
<evidence type="ECO:0000256" key="18">
    <source>
        <dbReference type="ARBA" id="ARBA00048920"/>
    </source>
</evidence>
<comment type="catalytic activity">
    <reaction evidence="18">
        <text>glutarate(in) + 2-oxoglutarate(out) = glutarate(out) + 2-oxoglutarate(in)</text>
        <dbReference type="Rhea" id="RHEA:71751"/>
        <dbReference type="ChEBI" id="CHEBI:16810"/>
        <dbReference type="ChEBI" id="CHEBI:30921"/>
    </reaction>
</comment>
<organism evidence="23">
    <name type="scientific">Scylla olivacea</name>
    <name type="common">Orange mud crab</name>
    <name type="synonym">Cancer olivacea</name>
    <dbReference type="NCBI Taxonomy" id="85551"/>
    <lineage>
        <taxon>Eukaryota</taxon>
        <taxon>Metazoa</taxon>
        <taxon>Ecdysozoa</taxon>
        <taxon>Arthropoda</taxon>
        <taxon>Crustacea</taxon>
        <taxon>Multicrustacea</taxon>
        <taxon>Malacostraca</taxon>
        <taxon>Eumalacostraca</taxon>
        <taxon>Eucarida</taxon>
        <taxon>Decapoda</taxon>
        <taxon>Pleocyemata</taxon>
        <taxon>Brachyura</taxon>
        <taxon>Eubrachyura</taxon>
        <taxon>Portunoidea</taxon>
        <taxon>Portunidae</taxon>
        <taxon>Portuninae</taxon>
        <taxon>Scylla</taxon>
    </lineage>
</organism>
<dbReference type="InterPro" id="IPR051752">
    <property type="entry name" value="Mito_2-oxodicarb_carrier"/>
</dbReference>
<dbReference type="GO" id="GO:0005743">
    <property type="term" value="C:mitochondrial inner membrane"/>
    <property type="evidence" value="ECO:0007669"/>
    <property type="project" value="UniProtKB-SubCell"/>
</dbReference>
<evidence type="ECO:0000256" key="10">
    <source>
        <dbReference type="ARBA" id="ARBA00036018"/>
    </source>
</evidence>
<evidence type="ECO:0000256" key="19">
    <source>
        <dbReference type="ARBA" id="ARBA00048998"/>
    </source>
</evidence>
<evidence type="ECO:0000256" key="17">
    <source>
        <dbReference type="ARBA" id="ARBA00048581"/>
    </source>
</evidence>